<feature type="domain" description="Enoyl-CoA hydratase/isomerase" evidence="3">
    <location>
        <begin position="22"/>
        <end position="356"/>
    </location>
</feature>
<dbReference type="OrthoDB" id="16820at2759"/>
<dbReference type="InterPro" id="IPR032259">
    <property type="entry name" value="HIBYL-CoA-H"/>
</dbReference>
<dbReference type="CDD" id="cd06558">
    <property type="entry name" value="crotonase-like"/>
    <property type="match status" value="1"/>
</dbReference>
<dbReference type="SUPFAM" id="SSF52096">
    <property type="entry name" value="ClpP/crotonase"/>
    <property type="match status" value="1"/>
</dbReference>
<dbReference type="GO" id="GO:0003860">
    <property type="term" value="F:3-hydroxyisobutyryl-CoA hydrolase activity"/>
    <property type="evidence" value="ECO:0007669"/>
    <property type="project" value="UniProtKB-UniRule"/>
</dbReference>
<comment type="function">
    <text evidence="2">Hydrolyzes 3-hydroxyisobutyryl-CoA (HIBYL-CoA), a saline catabolite. Has high activity toward isobutyryl-CoA. Could be an isobutyryl-CoA dehydrogenase that functions in valine catabolism.</text>
</comment>
<evidence type="ECO:0000313" key="5">
    <source>
        <dbReference type="Proteomes" id="UP000187406"/>
    </source>
</evidence>
<dbReference type="Proteomes" id="UP000187406">
    <property type="component" value="Unassembled WGS sequence"/>
</dbReference>
<dbReference type="InParanoid" id="A0A1Q3BPH1"/>
<dbReference type="STRING" id="3775.A0A1Q3BPH1"/>
<dbReference type="FunFam" id="3.90.226.10:FF:000027">
    <property type="entry name" value="Probable 3-hydroxyisobutyryl-CoA hydrolase 2"/>
    <property type="match status" value="1"/>
</dbReference>
<comment type="pathway">
    <text evidence="2">Amino-acid degradation; L-valine degradation.</text>
</comment>
<name>A0A1Q3BPH1_CEPFO</name>
<evidence type="ECO:0000256" key="2">
    <source>
        <dbReference type="RuleBase" id="RU369070"/>
    </source>
</evidence>
<dbReference type="PANTHER" id="PTHR43176:SF6">
    <property type="entry name" value="3-HYDROXYISOBUTYRYL-COA HYDROLASE"/>
    <property type="match status" value="1"/>
</dbReference>
<organism evidence="4 5">
    <name type="scientific">Cephalotus follicularis</name>
    <name type="common">Albany pitcher plant</name>
    <dbReference type="NCBI Taxonomy" id="3775"/>
    <lineage>
        <taxon>Eukaryota</taxon>
        <taxon>Viridiplantae</taxon>
        <taxon>Streptophyta</taxon>
        <taxon>Embryophyta</taxon>
        <taxon>Tracheophyta</taxon>
        <taxon>Spermatophyta</taxon>
        <taxon>Magnoliopsida</taxon>
        <taxon>eudicotyledons</taxon>
        <taxon>Gunneridae</taxon>
        <taxon>Pentapetalae</taxon>
        <taxon>rosids</taxon>
        <taxon>fabids</taxon>
        <taxon>Oxalidales</taxon>
        <taxon>Cephalotaceae</taxon>
        <taxon>Cephalotus</taxon>
    </lineage>
</organism>
<dbReference type="EMBL" id="BDDD01000763">
    <property type="protein sequence ID" value="GAV69926.1"/>
    <property type="molecule type" value="Genomic_DNA"/>
</dbReference>
<dbReference type="PANTHER" id="PTHR43176">
    <property type="entry name" value="3-HYDROXYISOBUTYRYL-COA HYDROLASE-RELATED"/>
    <property type="match status" value="1"/>
</dbReference>
<protein>
    <recommendedName>
        <fullName evidence="2">3-hydroxyisobutyryl-CoA hydrolase</fullName>
        <shortName evidence="2">HIB-CoA hydrolase</shortName>
        <shortName evidence="2">HIBYL-CoA-H</shortName>
        <ecNumber evidence="2">3.1.2.4</ecNumber>
    </recommendedName>
    <alternativeName>
        <fullName evidence="2">3-hydroxyisobutyryl-coenzyme A hydrolase</fullName>
    </alternativeName>
</protein>
<dbReference type="InterPro" id="IPR045004">
    <property type="entry name" value="ECH_dom"/>
</dbReference>
<keyword evidence="1 2" id="KW-0378">Hydrolase</keyword>
<dbReference type="InterPro" id="IPR029045">
    <property type="entry name" value="ClpP/crotonase-like_dom_sf"/>
</dbReference>
<evidence type="ECO:0000256" key="1">
    <source>
        <dbReference type="ARBA" id="ARBA00022801"/>
    </source>
</evidence>
<dbReference type="NCBIfam" id="NF004127">
    <property type="entry name" value="PRK05617.1"/>
    <property type="match status" value="1"/>
</dbReference>
<dbReference type="Pfam" id="PF16113">
    <property type="entry name" value="ECH_2"/>
    <property type="match status" value="1"/>
</dbReference>
<comment type="similarity">
    <text evidence="2">Belongs to the enoyl-CoA hydratase/isomerase family.</text>
</comment>
<dbReference type="EC" id="3.1.2.4" evidence="2"/>
<comment type="caution">
    <text evidence="4">The sequence shown here is derived from an EMBL/GenBank/DDBJ whole genome shotgun (WGS) entry which is preliminary data.</text>
</comment>
<dbReference type="GO" id="GO:0006574">
    <property type="term" value="P:L-valine catabolic process"/>
    <property type="evidence" value="ECO:0007669"/>
    <property type="project" value="UniProtKB-UniRule"/>
</dbReference>
<evidence type="ECO:0000259" key="3">
    <source>
        <dbReference type="Pfam" id="PF16113"/>
    </source>
</evidence>
<proteinExistence type="inferred from homology"/>
<dbReference type="AlphaFoldDB" id="A0A1Q3BPH1"/>
<dbReference type="Gene3D" id="3.90.226.10">
    <property type="entry name" value="2-enoyl-CoA Hydratase, Chain A, domain 1"/>
    <property type="match status" value="1"/>
</dbReference>
<evidence type="ECO:0000313" key="4">
    <source>
        <dbReference type="EMBL" id="GAV69926.1"/>
    </source>
</evidence>
<gene>
    <name evidence="4" type="ORF">CFOL_v3_13426</name>
</gene>
<comment type="catalytic activity">
    <reaction evidence="2">
        <text>3-hydroxy-2-methylpropanoyl-CoA + H2O = 3-hydroxy-2-methylpropanoate + CoA + H(+)</text>
        <dbReference type="Rhea" id="RHEA:20888"/>
        <dbReference type="ChEBI" id="CHEBI:11805"/>
        <dbReference type="ChEBI" id="CHEBI:15377"/>
        <dbReference type="ChEBI" id="CHEBI:15378"/>
        <dbReference type="ChEBI" id="CHEBI:57287"/>
        <dbReference type="ChEBI" id="CHEBI:57340"/>
        <dbReference type="EC" id="3.1.2.4"/>
    </reaction>
</comment>
<accession>A0A1Q3BPH1</accession>
<reference evidence="5" key="1">
    <citation type="submission" date="2016-04" db="EMBL/GenBank/DDBJ databases">
        <title>Cephalotus genome sequencing.</title>
        <authorList>
            <person name="Fukushima K."/>
            <person name="Hasebe M."/>
            <person name="Fang X."/>
        </authorList>
    </citation>
    <scope>NUCLEOTIDE SEQUENCE [LARGE SCALE GENOMIC DNA]</scope>
    <source>
        <strain evidence="5">cv. St1</strain>
    </source>
</reference>
<sequence length="384" mass="43153">MDSFFEEEDDDQVQFEEMGSVRKVIFNRPQKLNCFTYGMIAKISTSLESYEHDPTVKLVILKGKGTNFCAGGDVARVIYSIVAGHWSFGARFSKKQLSLDYQVATYKKPMVSIMNGIVMGGGAGISMQGTFRIVTETTLFAMPEVKIGFCPDVGSTYFLSRLPGFLGEYLVLTSARMDGADMLACGLATHFVLSKDLPLLEIALCEVNTSDKYMISHIIDRFQYKPQSRKKSPLKRMEVINKCFSRDTVEDILSALLTEEMANKGDGLLIDSIKSMKSASPISLKISLKSMREGRKQNLEQCLIREHTISYHLARSTVTKDFIEGSRALLLDKGRRPRWEPPQLELVTESMVNQHFVIEVEEEDGLELELPPRSNQTQKAKAKL</sequence>
<keyword evidence="5" id="KW-1185">Reference proteome</keyword>